<dbReference type="GO" id="GO:0005634">
    <property type="term" value="C:nucleus"/>
    <property type="evidence" value="ECO:0007669"/>
    <property type="project" value="TreeGrafter"/>
</dbReference>
<dbReference type="Pfam" id="PF05368">
    <property type="entry name" value="NmrA"/>
    <property type="match status" value="1"/>
</dbReference>
<dbReference type="SUPFAM" id="SSF51735">
    <property type="entry name" value="NAD(P)-binding Rossmann-fold domains"/>
    <property type="match status" value="1"/>
</dbReference>
<evidence type="ECO:0000313" key="6">
    <source>
        <dbReference type="Proteomes" id="UP000481858"/>
    </source>
</evidence>
<dbReference type="EMBL" id="WUBL01000232">
    <property type="protein sequence ID" value="KAF2963103.1"/>
    <property type="molecule type" value="Genomic_DNA"/>
</dbReference>
<protein>
    <recommendedName>
        <fullName evidence="4">NmrA-like domain-containing protein</fullName>
    </recommendedName>
</protein>
<evidence type="ECO:0000256" key="2">
    <source>
        <dbReference type="ARBA" id="ARBA00022857"/>
    </source>
</evidence>
<dbReference type="Gene3D" id="3.40.50.720">
    <property type="entry name" value="NAD(P)-binding Rossmann-like Domain"/>
    <property type="match status" value="1"/>
</dbReference>
<dbReference type="OrthoDB" id="419598at2759"/>
<dbReference type="InterPro" id="IPR008030">
    <property type="entry name" value="NmrA-like"/>
</dbReference>
<dbReference type="InterPro" id="IPR036291">
    <property type="entry name" value="NAD(P)-bd_dom_sf"/>
</dbReference>
<dbReference type="GO" id="GO:0016491">
    <property type="term" value="F:oxidoreductase activity"/>
    <property type="evidence" value="ECO:0007669"/>
    <property type="project" value="UniProtKB-KW"/>
</dbReference>
<dbReference type="PANTHER" id="PTHR42748:SF30">
    <property type="entry name" value="NMRA-LIKE DOMAIN-CONTAINING PROTEIN"/>
    <property type="match status" value="1"/>
</dbReference>
<dbReference type="InterPro" id="IPR051164">
    <property type="entry name" value="NmrA-like_oxidored"/>
</dbReference>
<evidence type="ECO:0000259" key="4">
    <source>
        <dbReference type="Pfam" id="PF05368"/>
    </source>
</evidence>
<dbReference type="Gene3D" id="3.90.25.10">
    <property type="entry name" value="UDP-galactose 4-epimerase, domain 1"/>
    <property type="match status" value="1"/>
</dbReference>
<dbReference type="PANTHER" id="PTHR42748">
    <property type="entry name" value="NITROGEN METABOLITE REPRESSION PROTEIN NMRA FAMILY MEMBER"/>
    <property type="match status" value="1"/>
</dbReference>
<evidence type="ECO:0000313" key="5">
    <source>
        <dbReference type="EMBL" id="KAF2963103.1"/>
    </source>
</evidence>
<reference evidence="5 6" key="1">
    <citation type="submission" date="2019-12" db="EMBL/GenBank/DDBJ databases">
        <title>Draft genome sequence of the ascomycete Xylaria multiplex DSM 110363.</title>
        <authorList>
            <person name="Buettner E."/>
            <person name="Kellner H."/>
        </authorList>
    </citation>
    <scope>NUCLEOTIDE SEQUENCE [LARGE SCALE GENOMIC DNA]</scope>
    <source>
        <strain evidence="5 6">DSM 110363</strain>
    </source>
</reference>
<dbReference type="AlphaFoldDB" id="A0A7C8IK67"/>
<gene>
    <name evidence="5" type="ORF">GQX73_g10469</name>
</gene>
<name>A0A7C8IK67_9PEZI</name>
<keyword evidence="6" id="KW-1185">Reference proteome</keyword>
<accession>A0A7C8IK67</accession>
<organism evidence="5 6">
    <name type="scientific">Xylaria multiplex</name>
    <dbReference type="NCBI Taxonomy" id="323545"/>
    <lineage>
        <taxon>Eukaryota</taxon>
        <taxon>Fungi</taxon>
        <taxon>Dikarya</taxon>
        <taxon>Ascomycota</taxon>
        <taxon>Pezizomycotina</taxon>
        <taxon>Sordariomycetes</taxon>
        <taxon>Xylariomycetidae</taxon>
        <taxon>Xylariales</taxon>
        <taxon>Xylariaceae</taxon>
        <taxon>Xylaria</taxon>
    </lineage>
</organism>
<dbReference type="Proteomes" id="UP000481858">
    <property type="component" value="Unassembled WGS sequence"/>
</dbReference>
<dbReference type="InParanoid" id="A0A7C8IK67"/>
<proteinExistence type="inferred from homology"/>
<keyword evidence="2" id="KW-0521">NADP</keyword>
<keyword evidence="3" id="KW-0560">Oxidoreductase</keyword>
<comment type="caution">
    <text evidence="5">The sequence shown here is derived from an EMBL/GenBank/DDBJ whole genome shotgun (WGS) entry which is preliminary data.</text>
</comment>
<sequence length="316" mass="34713">MSFGIPTVFVSMATGTQGGALARQLRGLGWNVRATVRDIHQPKAKALLEIGVHLTPGDWDDVVALRAALTGCTKAFIGYTANLLDFEAAPRRARLTVRLAREAGVTQAICTTTLGTAMLDEGKEPLIAPTPLFAQHFASKRFVEQAIEDGGFDSWTVLRPGFFMGNFLDPKVWYGYADVPRKGEWANVMTPDLPLGLIDHEYIAKFAAAAFQDPVKFNGIRAGLVTEELPVQEMLDQLAVAIGDGRTLKAHFMTDEEIDKAVASNSWAVFSRERCVRYMGNLANTKELEKLVPGLTTFGQYLERESELVKSTYLLA</sequence>
<feature type="domain" description="NmrA-like" evidence="4">
    <location>
        <begin position="7"/>
        <end position="262"/>
    </location>
</feature>
<comment type="similarity">
    <text evidence="1">Belongs to the NmrA-type oxidoreductase family.</text>
</comment>
<evidence type="ECO:0000256" key="1">
    <source>
        <dbReference type="ARBA" id="ARBA00006328"/>
    </source>
</evidence>
<evidence type="ECO:0000256" key="3">
    <source>
        <dbReference type="ARBA" id="ARBA00023002"/>
    </source>
</evidence>